<evidence type="ECO:0008006" key="2">
    <source>
        <dbReference type="Google" id="ProtNLM"/>
    </source>
</evidence>
<accession>A0A0F9IEP2</accession>
<dbReference type="AlphaFoldDB" id="A0A0F9IEP2"/>
<comment type="caution">
    <text evidence="1">The sequence shown here is derived from an EMBL/GenBank/DDBJ whole genome shotgun (WGS) entry which is preliminary data.</text>
</comment>
<organism evidence="1">
    <name type="scientific">marine sediment metagenome</name>
    <dbReference type="NCBI Taxonomy" id="412755"/>
    <lineage>
        <taxon>unclassified sequences</taxon>
        <taxon>metagenomes</taxon>
        <taxon>ecological metagenomes</taxon>
    </lineage>
</organism>
<dbReference type="EMBL" id="LAZR01014276">
    <property type="protein sequence ID" value="KKM18184.1"/>
    <property type="molecule type" value="Genomic_DNA"/>
</dbReference>
<proteinExistence type="predicted"/>
<protein>
    <recommendedName>
        <fullName evidence="2">Major capsid protein</fullName>
    </recommendedName>
</protein>
<dbReference type="SUPFAM" id="SSF56563">
    <property type="entry name" value="Major capsid protein gp5"/>
    <property type="match status" value="1"/>
</dbReference>
<reference evidence="1" key="1">
    <citation type="journal article" date="2015" name="Nature">
        <title>Complex archaea that bridge the gap between prokaryotes and eukaryotes.</title>
        <authorList>
            <person name="Spang A."/>
            <person name="Saw J.H."/>
            <person name="Jorgensen S.L."/>
            <person name="Zaremba-Niedzwiedzka K."/>
            <person name="Martijn J."/>
            <person name="Lind A.E."/>
            <person name="van Eijk R."/>
            <person name="Schleper C."/>
            <person name="Guy L."/>
            <person name="Ettema T.J."/>
        </authorList>
    </citation>
    <scope>NUCLEOTIDE SEQUENCE</scope>
</reference>
<evidence type="ECO:0000313" key="1">
    <source>
        <dbReference type="EMBL" id="KKM18184.1"/>
    </source>
</evidence>
<sequence length="340" mass="36987">MSVGHWTSITEAEKLTQTVLVAGLIEENIKNGGVLPIIPVVQFSGQKATWNRESNIPTAQTAAIGASLTWQDASDVDEQETGLKIVYIQTPLNHYVQEVYGSVNNYQAIQLLQNKKAMLQKLEDLMLYGDATFSAQNLEFDGLHALAQASGTDFNSNTLDIDMVEAGLSLAKLRILEDNMKHGLDAWVFPKPIARRLDAYVQEVGISTNTFGQISFTLDELGKKVTHWNGTPILRSDYLVGEQANTGVGSDARAKRTSGDIQYSVFGLKLGTNVMEGGPGLTFAWGNTAGEGELWKTIFFPNLEDFDAAGLRLVTYGGVLDGSSMAVCRIYDIEDVAVVA</sequence>
<name>A0A0F9IEP2_9ZZZZ</name>
<gene>
    <name evidence="1" type="ORF">LCGC14_1668240</name>
</gene>